<keyword evidence="5" id="KW-0646">Protease inhibitor</keyword>
<proteinExistence type="inferred from homology"/>
<evidence type="ECO:0000256" key="6">
    <source>
        <dbReference type="ARBA" id="ARBA00022900"/>
    </source>
</evidence>
<evidence type="ECO:0000256" key="4">
    <source>
        <dbReference type="ARBA" id="ARBA00022525"/>
    </source>
</evidence>
<dbReference type="GO" id="GO:0004867">
    <property type="term" value="F:serine-type endopeptidase inhibitor activity"/>
    <property type="evidence" value="ECO:0007669"/>
    <property type="project" value="UniProtKB-KW"/>
</dbReference>
<dbReference type="SUPFAM" id="SSF57362">
    <property type="entry name" value="BPTI-like"/>
    <property type="match status" value="1"/>
</dbReference>
<evidence type="ECO:0000256" key="1">
    <source>
        <dbReference type="ARBA" id="ARBA00004532"/>
    </source>
</evidence>
<dbReference type="KEGG" id="nve:5521604"/>
<evidence type="ECO:0000259" key="9">
    <source>
        <dbReference type="PROSITE" id="PS50279"/>
    </source>
</evidence>
<dbReference type="InterPro" id="IPR036880">
    <property type="entry name" value="Kunitz_BPTI_sf"/>
</dbReference>
<evidence type="ECO:0000256" key="8">
    <source>
        <dbReference type="ARBA" id="ARBA00023331"/>
    </source>
</evidence>
<evidence type="ECO:0000256" key="7">
    <source>
        <dbReference type="ARBA" id="ARBA00023157"/>
    </source>
</evidence>
<dbReference type="PRINTS" id="PR00759">
    <property type="entry name" value="BASICPTASE"/>
</dbReference>
<dbReference type="Pfam" id="PF00014">
    <property type="entry name" value="Kunitz_BPTI"/>
    <property type="match status" value="1"/>
</dbReference>
<dbReference type="InterPro" id="IPR050098">
    <property type="entry name" value="TFPI/VKTCI-like"/>
</dbReference>
<keyword evidence="6" id="KW-0722">Serine protease inhibitor</keyword>
<dbReference type="Proteomes" id="UP000001593">
    <property type="component" value="Unassembled WGS sequence"/>
</dbReference>
<keyword evidence="7" id="KW-1015">Disulfide bond</keyword>
<keyword evidence="4" id="KW-0964">Secreted</keyword>
<dbReference type="InParanoid" id="A7RHC5"/>
<dbReference type="PANTHER" id="PTHR10083:SF374">
    <property type="entry name" value="BPTI_KUNITZ INHIBITOR DOMAIN-CONTAINING PROTEIN"/>
    <property type="match status" value="1"/>
</dbReference>
<name>A7RHC5_NEMVE</name>
<organism evidence="10 11">
    <name type="scientific">Nematostella vectensis</name>
    <name type="common">Starlet sea anemone</name>
    <dbReference type="NCBI Taxonomy" id="45351"/>
    <lineage>
        <taxon>Eukaryota</taxon>
        <taxon>Metazoa</taxon>
        <taxon>Cnidaria</taxon>
        <taxon>Anthozoa</taxon>
        <taxon>Hexacorallia</taxon>
        <taxon>Actiniaria</taxon>
        <taxon>Edwardsiidae</taxon>
        <taxon>Nematostella</taxon>
    </lineage>
</organism>
<dbReference type="EMBL" id="DS469510">
    <property type="protein sequence ID" value="EDO49205.1"/>
    <property type="molecule type" value="Genomic_DNA"/>
</dbReference>
<feature type="non-terminal residue" evidence="10">
    <location>
        <position position="52"/>
    </location>
</feature>
<reference evidence="10 11" key="1">
    <citation type="journal article" date="2007" name="Science">
        <title>Sea anemone genome reveals ancestral eumetazoan gene repertoire and genomic organization.</title>
        <authorList>
            <person name="Putnam N.H."/>
            <person name="Srivastava M."/>
            <person name="Hellsten U."/>
            <person name="Dirks B."/>
            <person name="Chapman J."/>
            <person name="Salamov A."/>
            <person name="Terry A."/>
            <person name="Shapiro H."/>
            <person name="Lindquist E."/>
            <person name="Kapitonov V.V."/>
            <person name="Jurka J."/>
            <person name="Genikhovich G."/>
            <person name="Grigoriev I.V."/>
            <person name="Lucas S.M."/>
            <person name="Steele R.E."/>
            <person name="Finnerty J.R."/>
            <person name="Technau U."/>
            <person name="Martindale M.Q."/>
            <person name="Rokhsar D.S."/>
        </authorList>
    </citation>
    <scope>NUCLEOTIDE SEQUENCE [LARGE SCALE GENOMIC DNA]</scope>
    <source>
        <strain evidence="11">CH2 X CH6</strain>
    </source>
</reference>
<evidence type="ECO:0000256" key="2">
    <source>
        <dbReference type="ARBA" id="ARBA00004613"/>
    </source>
</evidence>
<feature type="domain" description="BPTI/Kunitz inhibitor" evidence="9">
    <location>
        <begin position="1"/>
        <end position="43"/>
    </location>
</feature>
<evidence type="ECO:0000256" key="3">
    <source>
        <dbReference type="ARBA" id="ARBA00007226"/>
    </source>
</evidence>
<dbReference type="PhylomeDB" id="A7RHC5"/>
<dbReference type="GO" id="GO:0005576">
    <property type="term" value="C:extracellular region"/>
    <property type="evidence" value="ECO:0007669"/>
    <property type="project" value="UniProtKB-SubCell"/>
</dbReference>
<dbReference type="PANTHER" id="PTHR10083">
    <property type="entry name" value="KUNITZ-TYPE PROTEASE INHIBITOR-RELATED"/>
    <property type="match status" value="1"/>
</dbReference>
<dbReference type="PROSITE" id="PS50279">
    <property type="entry name" value="BPTI_KUNITZ_2"/>
    <property type="match status" value="1"/>
</dbReference>
<dbReference type="CDD" id="cd00109">
    <property type="entry name" value="Kunitz-type"/>
    <property type="match status" value="1"/>
</dbReference>
<dbReference type="Gene3D" id="4.10.410.10">
    <property type="entry name" value="Pancreatic trypsin inhibitor Kunitz domain"/>
    <property type="match status" value="1"/>
</dbReference>
<dbReference type="GO" id="GO:0042151">
    <property type="term" value="C:nematocyst"/>
    <property type="evidence" value="ECO:0007669"/>
    <property type="project" value="UniProtKB-SubCell"/>
</dbReference>
<evidence type="ECO:0000313" key="10">
    <source>
        <dbReference type="EMBL" id="EDO49205.1"/>
    </source>
</evidence>
<sequence length="52" mass="5718">KCTSHLPKFSFNSQTGQCQQLAYNGCLGNLNNFDTAEECQNTCGKYPSNQPS</sequence>
<accession>A7RHC5</accession>
<comment type="similarity">
    <text evidence="3">Belongs to the venom Kunitz-type family. Sea anemone type 2 potassium channel toxin subfamily.</text>
</comment>
<dbReference type="InterPro" id="IPR002223">
    <property type="entry name" value="Kunitz_BPTI"/>
</dbReference>
<gene>
    <name evidence="10" type="ORF">NEMVEDRAFT_v1g39799</name>
</gene>
<dbReference type="SMART" id="SM00131">
    <property type="entry name" value="KU"/>
    <property type="match status" value="1"/>
</dbReference>
<keyword evidence="8" id="KW-0166">Nematocyst</keyword>
<comment type="subcellular location">
    <subcellularLocation>
        <location evidence="1">Nematocyst</location>
    </subcellularLocation>
    <subcellularLocation>
        <location evidence="2">Secreted</location>
    </subcellularLocation>
</comment>
<dbReference type="HOGENOM" id="CLU_164133_4_4_1"/>
<protein>
    <recommendedName>
        <fullName evidence="9">BPTI/Kunitz inhibitor domain-containing protein</fullName>
    </recommendedName>
</protein>
<dbReference type="AlphaFoldDB" id="A7RHC5"/>
<evidence type="ECO:0000256" key="5">
    <source>
        <dbReference type="ARBA" id="ARBA00022690"/>
    </source>
</evidence>
<feature type="non-terminal residue" evidence="10">
    <location>
        <position position="1"/>
    </location>
</feature>
<evidence type="ECO:0000313" key="11">
    <source>
        <dbReference type="Proteomes" id="UP000001593"/>
    </source>
</evidence>
<keyword evidence="11" id="KW-1185">Reference proteome</keyword>